<evidence type="ECO:0000256" key="1">
    <source>
        <dbReference type="ARBA" id="ARBA00004496"/>
    </source>
</evidence>
<dbReference type="SMART" id="SM00320">
    <property type="entry name" value="WD40"/>
    <property type="match status" value="6"/>
</dbReference>
<dbReference type="PANTHER" id="PTHR19849">
    <property type="entry name" value="PHOSPHOLIPASE A-2-ACTIVATING PROTEIN"/>
    <property type="match status" value="1"/>
</dbReference>
<evidence type="ECO:0000256" key="4">
    <source>
        <dbReference type="ARBA" id="ARBA00022737"/>
    </source>
</evidence>
<evidence type="ECO:0000259" key="7">
    <source>
        <dbReference type="PROSITE" id="PS51396"/>
    </source>
</evidence>
<dbReference type="GO" id="GO:0043161">
    <property type="term" value="P:proteasome-mediated ubiquitin-dependent protein catabolic process"/>
    <property type="evidence" value="ECO:0007669"/>
    <property type="project" value="TreeGrafter"/>
</dbReference>
<dbReference type="EMBL" id="MLAK01000893">
    <property type="protein sequence ID" value="OHT01809.1"/>
    <property type="molecule type" value="Genomic_DNA"/>
</dbReference>
<comment type="caution">
    <text evidence="8">The sequence shown here is derived from an EMBL/GenBank/DDBJ whole genome shotgun (WGS) entry which is preliminary data.</text>
</comment>
<dbReference type="GO" id="GO:0043130">
    <property type="term" value="F:ubiquitin binding"/>
    <property type="evidence" value="ECO:0007669"/>
    <property type="project" value="TreeGrafter"/>
</dbReference>
<dbReference type="PROSITE" id="PS50082">
    <property type="entry name" value="WD_REPEATS_2"/>
    <property type="match status" value="2"/>
</dbReference>
<dbReference type="PROSITE" id="PS50294">
    <property type="entry name" value="WD_REPEATS_REGION"/>
    <property type="match status" value="2"/>
</dbReference>
<proteinExistence type="predicted"/>
<dbReference type="PANTHER" id="PTHR19849:SF0">
    <property type="entry name" value="PHOSPHOLIPASE A-2-ACTIVATING PROTEIN"/>
    <property type="match status" value="1"/>
</dbReference>
<dbReference type="PROSITE" id="PS51396">
    <property type="entry name" value="PUL"/>
    <property type="match status" value="1"/>
</dbReference>
<keyword evidence="3 5" id="KW-0853">WD repeat</keyword>
<dbReference type="VEuPathDB" id="TrichDB:TRFO_07364"/>
<keyword evidence="2" id="KW-0963">Cytoplasm</keyword>
<dbReference type="Gene3D" id="2.130.10.10">
    <property type="entry name" value="YVTN repeat-like/Quinoprotein amine dehydrogenase"/>
    <property type="match status" value="2"/>
</dbReference>
<dbReference type="InterPro" id="IPR001680">
    <property type="entry name" value="WD40_rpt"/>
</dbReference>
<evidence type="ECO:0000313" key="8">
    <source>
        <dbReference type="EMBL" id="OHT01809.1"/>
    </source>
</evidence>
<dbReference type="GO" id="GO:0005737">
    <property type="term" value="C:cytoplasm"/>
    <property type="evidence" value="ECO:0007669"/>
    <property type="project" value="UniProtKB-SubCell"/>
</dbReference>
<dbReference type="InterPro" id="IPR015943">
    <property type="entry name" value="WD40/YVTN_repeat-like_dom_sf"/>
</dbReference>
<dbReference type="GeneID" id="94828339"/>
<dbReference type="Gene3D" id="1.25.10.10">
    <property type="entry name" value="Leucine-rich Repeat Variant"/>
    <property type="match status" value="1"/>
</dbReference>
<dbReference type="Pfam" id="PF00400">
    <property type="entry name" value="WD40"/>
    <property type="match status" value="2"/>
</dbReference>
<dbReference type="Gene3D" id="3.10.20.870">
    <property type="entry name" value="PFU (PLAA family ubiquitin binding), C-terminal domain"/>
    <property type="match status" value="1"/>
</dbReference>
<dbReference type="Pfam" id="PF08324">
    <property type="entry name" value="PUL"/>
    <property type="match status" value="1"/>
</dbReference>
<dbReference type="Pfam" id="PF09070">
    <property type="entry name" value="PFU"/>
    <property type="match status" value="1"/>
</dbReference>
<evidence type="ECO:0000313" key="9">
    <source>
        <dbReference type="Proteomes" id="UP000179807"/>
    </source>
</evidence>
<dbReference type="SUPFAM" id="SSF50978">
    <property type="entry name" value="WD40 repeat-like"/>
    <property type="match status" value="1"/>
</dbReference>
<dbReference type="InterPro" id="IPR019775">
    <property type="entry name" value="WD40_repeat_CS"/>
</dbReference>
<reference evidence="8" key="1">
    <citation type="submission" date="2016-10" db="EMBL/GenBank/DDBJ databases">
        <authorList>
            <person name="Benchimol M."/>
            <person name="Almeida L.G."/>
            <person name="Vasconcelos A.T."/>
            <person name="Perreira-Neves A."/>
            <person name="Rosa I.A."/>
            <person name="Tasca T."/>
            <person name="Bogo M.R."/>
            <person name="de Souza W."/>
        </authorList>
    </citation>
    <scope>NUCLEOTIDE SEQUENCE [LARGE SCALE GENOMIC DNA]</scope>
    <source>
        <strain evidence="8">K</strain>
    </source>
</reference>
<dbReference type="OrthoDB" id="10265988at2759"/>
<evidence type="ECO:0000256" key="2">
    <source>
        <dbReference type="ARBA" id="ARBA00022490"/>
    </source>
</evidence>
<feature type="repeat" description="WD" evidence="5">
    <location>
        <begin position="114"/>
        <end position="145"/>
    </location>
</feature>
<accession>A0A1J4JRQ7</accession>
<dbReference type="Proteomes" id="UP000179807">
    <property type="component" value="Unassembled WGS sequence"/>
</dbReference>
<dbReference type="InterPro" id="IPR036322">
    <property type="entry name" value="WD40_repeat_dom_sf"/>
</dbReference>
<feature type="domain" description="PUL" evidence="7">
    <location>
        <begin position="465"/>
        <end position="712"/>
    </location>
</feature>
<dbReference type="RefSeq" id="XP_068354945.1">
    <property type="nucleotide sequence ID" value="XM_068493635.1"/>
</dbReference>
<dbReference type="InterPro" id="IPR015155">
    <property type="entry name" value="PFU"/>
</dbReference>
<dbReference type="InterPro" id="IPR011989">
    <property type="entry name" value="ARM-like"/>
</dbReference>
<keyword evidence="9" id="KW-1185">Reference proteome</keyword>
<dbReference type="GO" id="GO:0010992">
    <property type="term" value="P:ubiquitin recycling"/>
    <property type="evidence" value="ECO:0007669"/>
    <property type="project" value="TreeGrafter"/>
</dbReference>
<dbReference type="PROSITE" id="PS51394">
    <property type="entry name" value="PFU"/>
    <property type="match status" value="1"/>
</dbReference>
<gene>
    <name evidence="8" type="ORF">TRFO_07364</name>
</gene>
<dbReference type="InterPro" id="IPR038122">
    <property type="entry name" value="PFU_sf"/>
</dbReference>
<dbReference type="InterPro" id="IPR013535">
    <property type="entry name" value="PUL_dom"/>
</dbReference>
<dbReference type="AlphaFoldDB" id="A0A1J4JRQ7"/>
<evidence type="ECO:0000259" key="6">
    <source>
        <dbReference type="PROSITE" id="PS51394"/>
    </source>
</evidence>
<sequence>MTLPGYKLASITNVCKKDVRSITTATFKDNNYIISGDFSFYLSVYLIEENSSLKLIKKFQAHDGTISCLAFCPPNQKFENGAIASSSFDKSVKVWDLESLVDPKCVDVFPIFVFFGHFSQVCFVTFDETDGTVISSGWDSTARIWINEDDFFIFSHEKLSILAVNPVENGFVTLGSDKSIRLFDKKGTELFKLEEAHSSPIRTSIYDKTNHILTTICNSGFIKEWVISNSAIEFKSEIKTSDLFLYSIVRNVVNDKVYYITGGEDKSLSITEGTNKIIETIHVPCVIWSIQITKNEDIFLGCSNGNIYAFTKSQERVASSDVEDEYFESLSKISFNSNTLNSIPVETLPDCKSLTKNDMKIGVATVAKDNDTACIFAYSVGYEKLIKIGIIPSTPNVGVKGPDGKIYDTSISIYLSNNNEPLELYLKFTDDEYIIARNFIIKHQLPMRHFSVIADFIRQNRPKGTLISHSQSHYFNITPPAFITANLFEQNMSLLKKNNLISEQDIQLLSKNISEEWFSLASSYILEKLPIHQSISLVDILRERILNENSRDLIAPDTLCKLLNFLLYTKGLNDQSLLTTMRLTANSFKNYADEIISQVDLYERFEFFGSKFERMSPKTQISFSTAILNFTLYSIKEKEKNEKNISIIVSMIMKSCSEETAFIRLLLSLGLILTTFPEFKEKAKNVIPFLKDQLDIGLSPDCTMVVSNVIRMIESQVSFSI</sequence>
<dbReference type="GO" id="GO:0005634">
    <property type="term" value="C:nucleus"/>
    <property type="evidence" value="ECO:0007669"/>
    <property type="project" value="TreeGrafter"/>
</dbReference>
<comment type="subcellular location">
    <subcellularLocation>
        <location evidence="1">Cytoplasm</location>
    </subcellularLocation>
</comment>
<dbReference type="PROSITE" id="PS00678">
    <property type="entry name" value="WD_REPEATS_1"/>
    <property type="match status" value="1"/>
</dbReference>
<evidence type="ECO:0000256" key="5">
    <source>
        <dbReference type="PROSITE-ProRule" id="PRU00221"/>
    </source>
</evidence>
<keyword evidence="4" id="KW-0677">Repeat</keyword>
<protein>
    <submittedName>
        <fullName evidence="8">Phospholipase A-2-activating protein</fullName>
    </submittedName>
</protein>
<name>A0A1J4JRQ7_9EUKA</name>
<evidence type="ECO:0000256" key="3">
    <source>
        <dbReference type="ARBA" id="ARBA00022574"/>
    </source>
</evidence>
<organism evidence="8 9">
    <name type="scientific">Tritrichomonas foetus</name>
    <dbReference type="NCBI Taxonomy" id="1144522"/>
    <lineage>
        <taxon>Eukaryota</taxon>
        <taxon>Metamonada</taxon>
        <taxon>Parabasalia</taxon>
        <taxon>Tritrichomonadida</taxon>
        <taxon>Tritrichomonadidae</taxon>
        <taxon>Tritrichomonas</taxon>
    </lineage>
</organism>
<feature type="domain" description="PFU" evidence="6">
    <location>
        <begin position="377"/>
        <end position="471"/>
    </location>
</feature>
<feature type="repeat" description="WD" evidence="5">
    <location>
        <begin position="59"/>
        <end position="99"/>
    </location>
</feature>